<evidence type="ECO:0000313" key="3">
    <source>
        <dbReference type="Proteomes" id="UP000325576"/>
    </source>
</evidence>
<feature type="chain" id="PRO_5038568152" description="SipW-cognate class signal peptide" evidence="1">
    <location>
        <begin position="23"/>
        <end position="181"/>
    </location>
</feature>
<evidence type="ECO:0000256" key="1">
    <source>
        <dbReference type="SAM" id="SignalP"/>
    </source>
</evidence>
<organism evidence="2 3">
    <name type="scientific">Rhodococcus erythropolis</name>
    <name type="common">Arthrobacter picolinophilus</name>
    <dbReference type="NCBI Taxonomy" id="1833"/>
    <lineage>
        <taxon>Bacteria</taxon>
        <taxon>Bacillati</taxon>
        <taxon>Actinomycetota</taxon>
        <taxon>Actinomycetes</taxon>
        <taxon>Mycobacteriales</taxon>
        <taxon>Nocardiaceae</taxon>
        <taxon>Rhodococcus</taxon>
        <taxon>Rhodococcus erythropolis group</taxon>
    </lineage>
</organism>
<dbReference type="OMA" id="CPTANDP"/>
<evidence type="ECO:0008006" key="4">
    <source>
        <dbReference type="Google" id="ProtNLM"/>
    </source>
</evidence>
<evidence type="ECO:0000313" key="2">
    <source>
        <dbReference type="EMBL" id="KAB2584565.1"/>
    </source>
</evidence>
<gene>
    <name evidence="2" type="ORF">BS297_14855</name>
</gene>
<proteinExistence type="predicted"/>
<sequence length="181" mass="18569">MKTQYKWAIAASSVLLIGFVSVQQTGALWRDTAESTGGTIQAGMLDISAGGEGVKQFNLDGFKLDNKGPGDSIQMPLPVINSGNVQMNYVLSDVVLNGATPPPLSLRVAKVANEAACTATGDVGTELYNGAMDGAGFAQPQLVPAGQVQVLCLRATLGQGAAASQQSNATFTFDASSVSQS</sequence>
<dbReference type="AlphaFoldDB" id="A0A5N5E2F3"/>
<name>A0A5N5E2F3_RHOER</name>
<dbReference type="Proteomes" id="UP000325576">
    <property type="component" value="Unassembled WGS sequence"/>
</dbReference>
<comment type="caution">
    <text evidence="2">The sequence shown here is derived from an EMBL/GenBank/DDBJ whole genome shotgun (WGS) entry which is preliminary data.</text>
</comment>
<keyword evidence="1" id="KW-0732">Signal</keyword>
<reference evidence="2 3" key="1">
    <citation type="journal article" date="2017" name="Poromechanics V (2013)">
        <title>Genomic Characterization of the Arsenic-Tolerant Actinobacterium, &lt;i&gt;Rhodococcus erythropolis&lt;/i&gt; S43.</title>
        <authorList>
            <person name="Retamal-Morales G."/>
            <person name="Mehnert M."/>
            <person name="Schwabe R."/>
            <person name="Tischler D."/>
            <person name="Schloemann M."/>
            <person name="Levican G.J."/>
        </authorList>
    </citation>
    <scope>NUCLEOTIDE SEQUENCE [LARGE SCALE GENOMIC DNA]</scope>
    <source>
        <strain evidence="2 3">S43</strain>
    </source>
</reference>
<dbReference type="RefSeq" id="WP_020909026.1">
    <property type="nucleotide sequence ID" value="NZ_JAOPFY010000003.1"/>
</dbReference>
<protein>
    <recommendedName>
        <fullName evidence="4">SipW-cognate class signal peptide</fullName>
    </recommendedName>
</protein>
<dbReference type="EMBL" id="MRBO01000422">
    <property type="protein sequence ID" value="KAB2584565.1"/>
    <property type="molecule type" value="Genomic_DNA"/>
</dbReference>
<accession>A0A5N5E2F3</accession>
<feature type="signal peptide" evidence="1">
    <location>
        <begin position="1"/>
        <end position="22"/>
    </location>
</feature>